<reference evidence="1 2" key="1">
    <citation type="submission" date="2015-01" db="EMBL/GenBank/DDBJ databases">
        <title>Comparative genomics of non-oral Prevotella species.</title>
        <authorList>
            <person name="Accetto T."/>
            <person name="Nograsek B."/>
            <person name="Avgustin G."/>
        </authorList>
    </citation>
    <scope>NUCLEOTIDE SEQUENCE [LARGE SCALE GENOMIC DNA]</scope>
    <source>
        <strain evidence="1 2">P5-119</strain>
    </source>
</reference>
<dbReference type="InterPro" id="IPR010106">
    <property type="entry name" value="RpnA"/>
</dbReference>
<dbReference type="Proteomes" id="UP000032046">
    <property type="component" value="Unassembled WGS sequence"/>
</dbReference>
<keyword evidence="2" id="KW-1185">Reference proteome</keyword>
<dbReference type="AlphaFoldDB" id="A0A0D0IWH9"/>
<evidence type="ECO:0000313" key="2">
    <source>
        <dbReference type="Proteomes" id="UP000032046"/>
    </source>
</evidence>
<evidence type="ECO:0000313" key="1">
    <source>
        <dbReference type="EMBL" id="KIP62854.1"/>
    </source>
</evidence>
<name>A0A0D0IWH9_9BACT</name>
<dbReference type="EMBL" id="JXQK01000050">
    <property type="protein sequence ID" value="KIP62854.1"/>
    <property type="molecule type" value="Genomic_DNA"/>
</dbReference>
<dbReference type="PANTHER" id="PTHR41317">
    <property type="entry name" value="PD-(D_E)XK NUCLEASE FAMILY TRANSPOSASE"/>
    <property type="match status" value="1"/>
</dbReference>
<proteinExistence type="predicted"/>
<comment type="caution">
    <text evidence="1">The sequence shown here is derived from an EMBL/GenBank/DDBJ whole genome shotgun (WGS) entry which is preliminary data.</text>
</comment>
<dbReference type="GeneID" id="93483191"/>
<organism evidence="1 2">
    <name type="scientific">Prevotella pectinovora</name>
    <dbReference type="NCBI Taxonomy" id="1602169"/>
    <lineage>
        <taxon>Bacteria</taxon>
        <taxon>Pseudomonadati</taxon>
        <taxon>Bacteroidota</taxon>
        <taxon>Bacteroidia</taxon>
        <taxon>Bacteroidales</taxon>
        <taxon>Prevotellaceae</taxon>
        <taxon>Prevotella</taxon>
    </lineage>
</organism>
<dbReference type="RefSeq" id="WP_042518695.1">
    <property type="nucleotide sequence ID" value="NZ_JBGLIV010000001.1"/>
</dbReference>
<gene>
    <name evidence="1" type="ORF">ST44_05205</name>
</gene>
<protein>
    <submittedName>
        <fullName evidence="1">Contig50, whole genome shotgun sequence</fullName>
    </submittedName>
</protein>
<accession>A0A0D0IWH9</accession>
<dbReference type="STRING" id="1602171.ST44_05205"/>
<dbReference type="Pfam" id="PF12784">
    <property type="entry name" value="PDDEXK_2"/>
    <property type="match status" value="1"/>
</dbReference>
<dbReference type="NCBIfam" id="TIGR01784">
    <property type="entry name" value="T_den_put_tspse"/>
    <property type="match status" value="1"/>
</dbReference>
<dbReference type="PANTHER" id="PTHR41317:SF1">
    <property type="entry name" value="PD-(D_E)XK NUCLEASE FAMILY TRANSPOSASE"/>
    <property type="match status" value="1"/>
</dbReference>
<sequence length="287" mass="33865">MAEKYINPHTDFGFKRLFGSEFNKELLISFLNAMFHGEQNVQDVTYLNSEQLGDRVDARRAIFDVYCENDKGEKFIVEMQNVYQEFFKDRTIYYSTFPIREQAQRGGDWDFHLNPVYTIGLLNFNFADGLENAKRWHHEVKLMEVDTHEVFYDKLTYIYVEIPKFDKKESELESMYDKWMYVLKNLSNLMQRPAALQERVFTRLFEQAEISKFDKQELKLYEDSVNAYRDIVNAIRTAEKKKYAEGRAEGEKKAKERIASNLLALGVPIETIMQASGLSEEEIKNIQ</sequence>